<evidence type="ECO:0000256" key="2">
    <source>
        <dbReference type="ARBA" id="ARBA00022741"/>
    </source>
</evidence>
<feature type="domain" description="DEAD-box RNA helicase Q" evidence="13">
    <location>
        <begin position="480"/>
        <end position="508"/>
    </location>
</feature>
<keyword evidence="3" id="KW-0378">Hydrolase</keyword>
<dbReference type="SUPFAM" id="SSF52540">
    <property type="entry name" value="P-loop containing nucleoside triphosphate hydrolases"/>
    <property type="match status" value="2"/>
</dbReference>
<dbReference type="PROSITE" id="PS51192">
    <property type="entry name" value="HELICASE_ATP_BIND_1"/>
    <property type="match status" value="1"/>
</dbReference>
<dbReference type="SMART" id="SM00252">
    <property type="entry name" value="SH2"/>
    <property type="match status" value="1"/>
</dbReference>
<feature type="short sequence motif" description="Q motif" evidence="8">
    <location>
        <begin position="480"/>
        <end position="508"/>
    </location>
</feature>
<feature type="domain" description="Helicase C-terminal" evidence="12">
    <location>
        <begin position="627"/>
        <end position="772"/>
    </location>
</feature>
<organism evidence="14 15">
    <name type="scientific">Polypterus senegalus</name>
    <name type="common">Senegal bichir</name>
    <dbReference type="NCBI Taxonomy" id="55291"/>
    <lineage>
        <taxon>Eukaryota</taxon>
        <taxon>Metazoa</taxon>
        <taxon>Chordata</taxon>
        <taxon>Craniata</taxon>
        <taxon>Vertebrata</taxon>
        <taxon>Euteleostomi</taxon>
        <taxon>Actinopterygii</taxon>
        <taxon>Polypteriformes</taxon>
        <taxon>Polypteridae</taxon>
        <taxon>Polypterus</taxon>
    </lineage>
</organism>
<dbReference type="SMART" id="SM00490">
    <property type="entry name" value="HELICc"/>
    <property type="match status" value="1"/>
</dbReference>
<dbReference type="PROSITE" id="PS50001">
    <property type="entry name" value="SH2"/>
    <property type="match status" value="1"/>
</dbReference>
<dbReference type="EC" id="3.6.4.13" evidence="1"/>
<feature type="region of interest" description="Disordered" evidence="9">
    <location>
        <begin position="205"/>
        <end position="240"/>
    </location>
</feature>
<dbReference type="Pfam" id="PF00270">
    <property type="entry name" value="DEAD"/>
    <property type="match status" value="1"/>
</dbReference>
<dbReference type="Gene3D" id="3.40.50.300">
    <property type="entry name" value="P-loop containing nucleotide triphosphate hydrolases"/>
    <property type="match status" value="3"/>
</dbReference>
<dbReference type="SUPFAM" id="SSF55550">
    <property type="entry name" value="SH2 domain"/>
    <property type="match status" value="1"/>
</dbReference>
<name>A0A8X7XG10_POLSE</name>
<evidence type="ECO:0000259" key="12">
    <source>
        <dbReference type="PROSITE" id="PS51194"/>
    </source>
</evidence>
<dbReference type="InterPro" id="IPR014014">
    <property type="entry name" value="RNA_helicase_DEAD_Q_motif"/>
</dbReference>
<dbReference type="AlphaFoldDB" id="A0A8X7XG10"/>
<dbReference type="InterPro" id="IPR000980">
    <property type="entry name" value="SH2"/>
</dbReference>
<dbReference type="InterPro" id="IPR011545">
    <property type="entry name" value="DEAD/DEAH_box_helicase_dom"/>
</dbReference>
<dbReference type="Gene3D" id="3.30.505.10">
    <property type="entry name" value="SH2 domain"/>
    <property type="match status" value="1"/>
</dbReference>
<feature type="domain" description="Helicase ATP-binding" evidence="11">
    <location>
        <begin position="525"/>
        <end position="599"/>
    </location>
</feature>
<evidence type="ECO:0000256" key="4">
    <source>
        <dbReference type="ARBA" id="ARBA00022806"/>
    </source>
</evidence>
<evidence type="ECO:0000256" key="7">
    <source>
        <dbReference type="PROSITE-ProRule" id="PRU00191"/>
    </source>
</evidence>
<dbReference type="Pfam" id="PF00271">
    <property type="entry name" value="Helicase_C"/>
    <property type="match status" value="1"/>
</dbReference>
<dbReference type="CDD" id="cd18787">
    <property type="entry name" value="SF2_C_DEAD"/>
    <property type="match status" value="1"/>
</dbReference>
<dbReference type="GO" id="GO:0005737">
    <property type="term" value="C:cytoplasm"/>
    <property type="evidence" value="ECO:0007669"/>
    <property type="project" value="TreeGrafter"/>
</dbReference>
<dbReference type="EMBL" id="JAATIS010001241">
    <property type="protein sequence ID" value="KAG2466765.1"/>
    <property type="molecule type" value="Genomic_DNA"/>
</dbReference>
<dbReference type="GO" id="GO:0016787">
    <property type="term" value="F:hydrolase activity"/>
    <property type="evidence" value="ECO:0007669"/>
    <property type="project" value="UniProtKB-KW"/>
</dbReference>
<evidence type="ECO:0000256" key="8">
    <source>
        <dbReference type="PROSITE-ProRule" id="PRU00552"/>
    </source>
</evidence>
<evidence type="ECO:0000256" key="3">
    <source>
        <dbReference type="ARBA" id="ARBA00022801"/>
    </source>
</evidence>
<dbReference type="SMART" id="SM00487">
    <property type="entry name" value="DEXDc"/>
    <property type="match status" value="1"/>
</dbReference>
<keyword evidence="5" id="KW-0067">ATP-binding</keyword>
<dbReference type="PANTHER" id="PTHR14388:SF5">
    <property type="entry name" value="SH2 DOMAIN-CONTAINING PROTEIN 4A"/>
    <property type="match status" value="1"/>
</dbReference>
<dbReference type="InterPro" id="IPR000629">
    <property type="entry name" value="RNA-helicase_DEAD-box_CS"/>
</dbReference>
<dbReference type="PANTHER" id="PTHR14388">
    <property type="entry name" value="T CELL-SPECIFIC ADAPTER PROTEIN TSAD"/>
    <property type="match status" value="1"/>
</dbReference>
<feature type="compositionally biased region" description="Basic and acidic residues" evidence="9">
    <location>
        <begin position="219"/>
        <end position="240"/>
    </location>
</feature>
<evidence type="ECO:0000256" key="5">
    <source>
        <dbReference type="ARBA" id="ARBA00022840"/>
    </source>
</evidence>
<evidence type="ECO:0000313" key="14">
    <source>
        <dbReference type="EMBL" id="KAG2466765.1"/>
    </source>
</evidence>
<sequence length="846" mass="96853">MLQQILADMYIDPDLLAELSEEQKQILFFKMRQEQIRRWKEKEPLLEKEDALRTKSKKANGKAVNWLLGSDSDVWVWVMGEHSKDKPYDQICDEIITERARQQAQKEAEEIRKKNEEELVKRFSNAHLLETQIEVFDTWKKKEEEEKKAAFEEQARQAAAADQQRIEQELKKREEEERRKHEEELKRLEEERTMEIYTTLKEVQENVQKQEKEDPEWQETLRKSKAADERRKSIAKQARDDYKRHSLKAIERGRVAALSKEYAGGQTAKPSLPLKPAQKNTVSQGLGRKGGIRRTASTSTKESIIKWFKEDQIPRRAGFEKNSDKVAVWFHGIITRQKSEDLLSTKGPGHFLIRVSEKIMGYVLSYHCQKSYKHFLIDASETYSFLGVDQLQHASLVDLVDYHKFSYDTQTMGYNSPFHGDFDMRLLFYFRHCPKVTYVPPPPPEVEDLIFAHYETGINFDKYDDIVVEISGKNVPPAIMNFEEAQFCDSLCKNISKSGYIKPTPVQKYGIPIILAAKDLMACAQTGSGKTVGLSKVKHLVLDEADRMLDMGFEQDMRKLVSSPNMPSKDLRQTLLFSATFPEDIQKLAADFLKSDYIFLTVGQVGGACSDVNQIILEVSQFSKREKLVELLQMTGTERTMVFVETKKKADFIATFLSQEIIPTTSIHGDREQREREQALGDFRTGKCPVLVATSVAARGLDIEHVQHVVNFDLPSSIDEYVHRIGRTGRCGNTGKAVSFFDPNCDIPIARSLVKVLSDAQQEVPAWLEEIAFSAHGTTGFNPRGPVFAAVDTRKVPLCLPSVGLPVLIRFVLDRFVVGIWIFCRLPEYMRSVSGFMAILPRKKRS</sequence>
<dbReference type="InterPro" id="IPR014001">
    <property type="entry name" value="Helicase_ATP-bd"/>
</dbReference>
<comment type="caution">
    <text evidence="14">The sequence shown here is derived from an EMBL/GenBank/DDBJ whole genome shotgun (WGS) entry which is preliminary data.</text>
</comment>
<protein>
    <recommendedName>
        <fullName evidence="1">RNA helicase</fullName>
        <ecNumber evidence="1">3.6.4.13</ecNumber>
    </recommendedName>
</protein>
<feature type="region of interest" description="Disordered" evidence="9">
    <location>
        <begin position="266"/>
        <end position="295"/>
    </location>
</feature>
<proteinExistence type="predicted"/>
<keyword evidence="2" id="KW-0547">Nucleotide-binding</keyword>
<gene>
    <name evidence="14" type="primary">Ddx4</name>
    <name evidence="14" type="ORF">GTO96_0020532</name>
</gene>
<keyword evidence="15" id="KW-1185">Reference proteome</keyword>
<dbReference type="PROSITE" id="PS51195">
    <property type="entry name" value="Q_MOTIF"/>
    <property type="match status" value="1"/>
</dbReference>
<dbReference type="Proteomes" id="UP000886611">
    <property type="component" value="Unassembled WGS sequence"/>
</dbReference>
<dbReference type="InterPro" id="IPR027417">
    <property type="entry name" value="P-loop_NTPase"/>
</dbReference>
<dbReference type="GO" id="GO:0005524">
    <property type="term" value="F:ATP binding"/>
    <property type="evidence" value="ECO:0007669"/>
    <property type="project" value="UniProtKB-KW"/>
</dbReference>
<evidence type="ECO:0000259" key="13">
    <source>
        <dbReference type="PROSITE" id="PS51195"/>
    </source>
</evidence>
<keyword evidence="6 7" id="KW-0727">SH2 domain</keyword>
<dbReference type="FunFam" id="3.40.50.300:FF:000008">
    <property type="entry name" value="ATP-dependent RNA helicase RhlB"/>
    <property type="match status" value="1"/>
</dbReference>
<accession>A0A8X7XG10</accession>
<evidence type="ECO:0000313" key="15">
    <source>
        <dbReference type="Proteomes" id="UP000886611"/>
    </source>
</evidence>
<keyword evidence="4 14" id="KW-0347">Helicase</keyword>
<evidence type="ECO:0000259" key="11">
    <source>
        <dbReference type="PROSITE" id="PS51192"/>
    </source>
</evidence>
<evidence type="ECO:0000259" key="10">
    <source>
        <dbReference type="PROSITE" id="PS50001"/>
    </source>
</evidence>
<evidence type="ECO:0000256" key="9">
    <source>
        <dbReference type="SAM" id="MobiDB-lite"/>
    </source>
</evidence>
<dbReference type="Pfam" id="PF00017">
    <property type="entry name" value="SH2"/>
    <property type="match status" value="1"/>
</dbReference>
<dbReference type="GO" id="GO:0003676">
    <property type="term" value="F:nucleic acid binding"/>
    <property type="evidence" value="ECO:0007669"/>
    <property type="project" value="InterPro"/>
</dbReference>
<dbReference type="InterPro" id="IPR036860">
    <property type="entry name" value="SH2_dom_sf"/>
</dbReference>
<dbReference type="GO" id="GO:0003724">
    <property type="term" value="F:RNA helicase activity"/>
    <property type="evidence" value="ECO:0007669"/>
    <property type="project" value="UniProtKB-EC"/>
</dbReference>
<feature type="non-terminal residue" evidence="14">
    <location>
        <position position="1"/>
    </location>
</feature>
<reference evidence="14 15" key="1">
    <citation type="journal article" date="2021" name="Cell">
        <title>Tracing the genetic footprints of vertebrate landing in non-teleost ray-finned fishes.</title>
        <authorList>
            <person name="Bi X."/>
            <person name="Wang K."/>
            <person name="Yang L."/>
            <person name="Pan H."/>
            <person name="Jiang H."/>
            <person name="Wei Q."/>
            <person name="Fang M."/>
            <person name="Yu H."/>
            <person name="Zhu C."/>
            <person name="Cai Y."/>
            <person name="He Y."/>
            <person name="Gan X."/>
            <person name="Zeng H."/>
            <person name="Yu D."/>
            <person name="Zhu Y."/>
            <person name="Jiang H."/>
            <person name="Qiu Q."/>
            <person name="Yang H."/>
            <person name="Zhang Y.E."/>
            <person name="Wang W."/>
            <person name="Zhu M."/>
            <person name="He S."/>
            <person name="Zhang G."/>
        </authorList>
    </citation>
    <scope>NUCLEOTIDE SEQUENCE [LARGE SCALE GENOMIC DNA]</scope>
    <source>
        <strain evidence="14">Bchr_013</strain>
    </source>
</reference>
<evidence type="ECO:0000256" key="1">
    <source>
        <dbReference type="ARBA" id="ARBA00012552"/>
    </source>
</evidence>
<feature type="non-terminal residue" evidence="14">
    <location>
        <position position="846"/>
    </location>
</feature>
<evidence type="ECO:0000256" key="6">
    <source>
        <dbReference type="ARBA" id="ARBA00022999"/>
    </source>
</evidence>
<dbReference type="PROSITE" id="PS51194">
    <property type="entry name" value="HELICASE_CTER"/>
    <property type="match status" value="1"/>
</dbReference>
<dbReference type="PROSITE" id="PS00039">
    <property type="entry name" value="DEAD_ATP_HELICASE"/>
    <property type="match status" value="1"/>
</dbReference>
<feature type="domain" description="SH2" evidence="10">
    <location>
        <begin position="329"/>
        <end position="418"/>
    </location>
</feature>
<dbReference type="InterPro" id="IPR001650">
    <property type="entry name" value="Helicase_C-like"/>
</dbReference>